<accession>A0A5J4PKD6</accession>
<proteinExistence type="predicted"/>
<comment type="caution">
    <text evidence="1">The sequence shown here is derived from an EMBL/GenBank/DDBJ whole genome shotgun (WGS) entry which is preliminary data.</text>
</comment>
<feature type="non-terminal residue" evidence="1">
    <location>
        <position position="1"/>
    </location>
</feature>
<sequence length="61" mass="6836">GHFLVSALNEMIFLKSELGILTDKSGKPLKDYRVAIENDELITPDSFTNDKDFSAKKAYIS</sequence>
<organism evidence="1">
    <name type="scientific">termite gut metagenome</name>
    <dbReference type="NCBI Taxonomy" id="433724"/>
    <lineage>
        <taxon>unclassified sequences</taxon>
        <taxon>metagenomes</taxon>
        <taxon>organismal metagenomes</taxon>
    </lineage>
</organism>
<protein>
    <submittedName>
        <fullName evidence="1">Uncharacterized protein</fullName>
    </submittedName>
</protein>
<reference evidence="1" key="1">
    <citation type="submission" date="2019-03" db="EMBL/GenBank/DDBJ databases">
        <title>Single cell metagenomics reveals metabolic interactions within the superorganism composed of flagellate Streblomastix strix and complex community of Bacteroidetes bacteria on its surface.</title>
        <authorList>
            <person name="Treitli S.C."/>
            <person name="Kolisko M."/>
            <person name="Husnik F."/>
            <person name="Keeling P."/>
            <person name="Hampl V."/>
        </authorList>
    </citation>
    <scope>NUCLEOTIDE SEQUENCE</scope>
    <source>
        <strain evidence="1">STM</strain>
    </source>
</reference>
<gene>
    <name evidence="1" type="ORF">EZS27_039137</name>
</gene>
<evidence type="ECO:0000313" key="1">
    <source>
        <dbReference type="EMBL" id="KAA6309350.1"/>
    </source>
</evidence>
<dbReference type="AlphaFoldDB" id="A0A5J4PKD6"/>
<dbReference type="EMBL" id="SNRY01007987">
    <property type="protein sequence ID" value="KAA6309350.1"/>
    <property type="molecule type" value="Genomic_DNA"/>
</dbReference>
<name>A0A5J4PKD6_9ZZZZ</name>